<accession>A0A699K6N5</accession>
<protein>
    <submittedName>
        <fullName evidence="2">Uncharacterized protein</fullName>
    </submittedName>
</protein>
<dbReference type="AlphaFoldDB" id="A0A699K6N5"/>
<evidence type="ECO:0000313" key="2">
    <source>
        <dbReference type="EMBL" id="GFA77783.1"/>
    </source>
</evidence>
<sequence length="66" mass="6923">MIVEQQVAEGDDEVHVEDINADEVATERVVSAADDVVPTADDEPSIPSSTPPTPPPQPSQDLPSTS</sequence>
<feature type="compositionally biased region" description="Acidic residues" evidence="1">
    <location>
        <begin position="9"/>
        <end position="21"/>
    </location>
</feature>
<reference evidence="2" key="1">
    <citation type="journal article" date="2019" name="Sci. Rep.">
        <title>Draft genome of Tanacetum cinerariifolium, the natural source of mosquito coil.</title>
        <authorList>
            <person name="Yamashiro T."/>
            <person name="Shiraishi A."/>
            <person name="Satake H."/>
            <person name="Nakayama K."/>
        </authorList>
    </citation>
    <scope>NUCLEOTIDE SEQUENCE</scope>
</reference>
<feature type="region of interest" description="Disordered" evidence="1">
    <location>
        <begin position="1"/>
        <end position="66"/>
    </location>
</feature>
<dbReference type="EMBL" id="BKCJ010486046">
    <property type="protein sequence ID" value="GFA77783.1"/>
    <property type="molecule type" value="Genomic_DNA"/>
</dbReference>
<feature type="compositionally biased region" description="Pro residues" evidence="1">
    <location>
        <begin position="49"/>
        <end position="58"/>
    </location>
</feature>
<organism evidence="2">
    <name type="scientific">Tanacetum cinerariifolium</name>
    <name type="common">Dalmatian daisy</name>
    <name type="synonym">Chrysanthemum cinerariifolium</name>
    <dbReference type="NCBI Taxonomy" id="118510"/>
    <lineage>
        <taxon>Eukaryota</taxon>
        <taxon>Viridiplantae</taxon>
        <taxon>Streptophyta</taxon>
        <taxon>Embryophyta</taxon>
        <taxon>Tracheophyta</taxon>
        <taxon>Spermatophyta</taxon>
        <taxon>Magnoliopsida</taxon>
        <taxon>eudicotyledons</taxon>
        <taxon>Gunneridae</taxon>
        <taxon>Pentapetalae</taxon>
        <taxon>asterids</taxon>
        <taxon>campanulids</taxon>
        <taxon>Asterales</taxon>
        <taxon>Asteraceae</taxon>
        <taxon>Asteroideae</taxon>
        <taxon>Anthemideae</taxon>
        <taxon>Anthemidinae</taxon>
        <taxon>Tanacetum</taxon>
    </lineage>
</organism>
<proteinExistence type="predicted"/>
<comment type="caution">
    <text evidence="2">The sequence shown here is derived from an EMBL/GenBank/DDBJ whole genome shotgun (WGS) entry which is preliminary data.</text>
</comment>
<name>A0A699K6N5_TANCI</name>
<evidence type="ECO:0000256" key="1">
    <source>
        <dbReference type="SAM" id="MobiDB-lite"/>
    </source>
</evidence>
<gene>
    <name evidence="2" type="ORF">Tci_649755</name>
</gene>